<evidence type="ECO:0000256" key="5">
    <source>
        <dbReference type="ARBA" id="ARBA00022980"/>
    </source>
</evidence>
<keyword evidence="5 8" id="KW-0689">Ribosomal protein</keyword>
<reference evidence="9" key="1">
    <citation type="submission" date="2020-10" db="EMBL/GenBank/DDBJ databases">
        <authorList>
            <person name="Gilroy R."/>
        </authorList>
    </citation>
    <scope>NUCLEOTIDE SEQUENCE</scope>
    <source>
        <strain evidence="9">ChiHecec2B26-709</strain>
    </source>
</reference>
<dbReference type="EMBL" id="DVLC01000134">
    <property type="protein sequence ID" value="HIT47683.1"/>
    <property type="molecule type" value="Genomic_DNA"/>
</dbReference>
<evidence type="ECO:0000256" key="1">
    <source>
        <dbReference type="ARBA" id="ARBA00003134"/>
    </source>
</evidence>
<dbReference type="GO" id="GO:0015935">
    <property type="term" value="C:small ribosomal subunit"/>
    <property type="evidence" value="ECO:0007669"/>
    <property type="project" value="TreeGrafter"/>
</dbReference>
<dbReference type="GO" id="GO:0070181">
    <property type="term" value="F:small ribosomal subunit rRNA binding"/>
    <property type="evidence" value="ECO:0007669"/>
    <property type="project" value="TreeGrafter"/>
</dbReference>
<protein>
    <recommendedName>
        <fullName evidence="7 8">Small ribosomal subunit protein bS20</fullName>
    </recommendedName>
</protein>
<evidence type="ECO:0000256" key="7">
    <source>
        <dbReference type="ARBA" id="ARBA00035136"/>
    </source>
</evidence>
<name>A0A9D1GPB6_9BACT</name>
<dbReference type="GO" id="GO:0006412">
    <property type="term" value="P:translation"/>
    <property type="evidence" value="ECO:0007669"/>
    <property type="project" value="UniProtKB-UniRule"/>
</dbReference>
<evidence type="ECO:0000256" key="8">
    <source>
        <dbReference type="HAMAP-Rule" id="MF_00500"/>
    </source>
</evidence>
<dbReference type="Pfam" id="PF01649">
    <property type="entry name" value="Ribosomal_S20p"/>
    <property type="match status" value="1"/>
</dbReference>
<dbReference type="PANTHER" id="PTHR33398">
    <property type="entry name" value="30S RIBOSOMAL PROTEIN S20"/>
    <property type="match status" value="1"/>
</dbReference>
<evidence type="ECO:0000256" key="2">
    <source>
        <dbReference type="ARBA" id="ARBA00007634"/>
    </source>
</evidence>
<keyword evidence="4 8" id="KW-0694">RNA-binding</keyword>
<keyword evidence="3 8" id="KW-0699">rRNA-binding</keyword>
<accession>A0A9D1GPB6</accession>
<dbReference type="HAMAP" id="MF_00500">
    <property type="entry name" value="Ribosomal_bS20"/>
    <property type="match status" value="1"/>
</dbReference>
<dbReference type="Proteomes" id="UP000886881">
    <property type="component" value="Unassembled WGS sequence"/>
</dbReference>
<organism evidence="9 10">
    <name type="scientific">Candidatus Cryptobacteroides merdipullorum</name>
    <dbReference type="NCBI Taxonomy" id="2840771"/>
    <lineage>
        <taxon>Bacteria</taxon>
        <taxon>Pseudomonadati</taxon>
        <taxon>Bacteroidota</taxon>
        <taxon>Bacteroidia</taxon>
        <taxon>Bacteroidales</taxon>
        <taxon>Candidatus Cryptobacteroides</taxon>
    </lineage>
</organism>
<evidence type="ECO:0000256" key="6">
    <source>
        <dbReference type="ARBA" id="ARBA00023274"/>
    </source>
</evidence>
<comment type="caution">
    <text evidence="9">The sequence shown here is derived from an EMBL/GenBank/DDBJ whole genome shotgun (WGS) entry which is preliminary data.</text>
</comment>
<dbReference type="Gene3D" id="1.20.58.110">
    <property type="entry name" value="Ribosomal protein S20"/>
    <property type="match status" value="1"/>
</dbReference>
<evidence type="ECO:0000313" key="9">
    <source>
        <dbReference type="EMBL" id="HIT47683.1"/>
    </source>
</evidence>
<reference evidence="9" key="2">
    <citation type="journal article" date="2021" name="PeerJ">
        <title>Extensive microbial diversity within the chicken gut microbiome revealed by metagenomics and culture.</title>
        <authorList>
            <person name="Gilroy R."/>
            <person name="Ravi A."/>
            <person name="Getino M."/>
            <person name="Pursley I."/>
            <person name="Horton D.L."/>
            <person name="Alikhan N.F."/>
            <person name="Baker D."/>
            <person name="Gharbi K."/>
            <person name="Hall N."/>
            <person name="Watson M."/>
            <person name="Adriaenssens E.M."/>
            <person name="Foster-Nyarko E."/>
            <person name="Jarju S."/>
            <person name="Secka A."/>
            <person name="Antonio M."/>
            <person name="Oren A."/>
            <person name="Chaudhuri R.R."/>
            <person name="La Ragione R."/>
            <person name="Hildebrand F."/>
            <person name="Pallen M.J."/>
        </authorList>
    </citation>
    <scope>NUCLEOTIDE SEQUENCE</scope>
    <source>
        <strain evidence="9">ChiHecec2B26-709</strain>
    </source>
</reference>
<sequence>MANTASAKKADRQNERHRLHNRYYAKTTRNAIRDLRNTTDKATAEKNAPKVYSMIDKLAKIGLIHKNKASNLKSGLAVYINKLA</sequence>
<dbReference type="AlphaFoldDB" id="A0A9D1GPB6"/>
<keyword evidence="6 8" id="KW-0687">Ribonucleoprotein</keyword>
<proteinExistence type="inferred from homology"/>
<dbReference type="GO" id="GO:0003735">
    <property type="term" value="F:structural constituent of ribosome"/>
    <property type="evidence" value="ECO:0007669"/>
    <property type="project" value="InterPro"/>
</dbReference>
<comment type="function">
    <text evidence="1 8">Binds directly to 16S ribosomal RNA.</text>
</comment>
<evidence type="ECO:0000256" key="4">
    <source>
        <dbReference type="ARBA" id="ARBA00022884"/>
    </source>
</evidence>
<dbReference type="GO" id="GO:0005829">
    <property type="term" value="C:cytosol"/>
    <property type="evidence" value="ECO:0007669"/>
    <property type="project" value="TreeGrafter"/>
</dbReference>
<dbReference type="InterPro" id="IPR002583">
    <property type="entry name" value="Ribosomal_bS20"/>
</dbReference>
<dbReference type="PANTHER" id="PTHR33398:SF1">
    <property type="entry name" value="SMALL RIBOSOMAL SUBUNIT PROTEIN BS20C"/>
    <property type="match status" value="1"/>
</dbReference>
<dbReference type="NCBIfam" id="TIGR00029">
    <property type="entry name" value="S20"/>
    <property type="match status" value="1"/>
</dbReference>
<dbReference type="InterPro" id="IPR036510">
    <property type="entry name" value="Ribosomal_bS20_sf"/>
</dbReference>
<dbReference type="SUPFAM" id="SSF46992">
    <property type="entry name" value="Ribosomal protein S20"/>
    <property type="match status" value="1"/>
</dbReference>
<comment type="similarity">
    <text evidence="2 8">Belongs to the bacterial ribosomal protein bS20 family.</text>
</comment>
<evidence type="ECO:0000313" key="10">
    <source>
        <dbReference type="Proteomes" id="UP000886881"/>
    </source>
</evidence>
<evidence type="ECO:0000256" key="3">
    <source>
        <dbReference type="ARBA" id="ARBA00022730"/>
    </source>
</evidence>
<gene>
    <name evidence="8" type="primary">rpsT</name>
    <name evidence="9" type="ORF">IAC35_07500</name>
</gene>